<dbReference type="AlphaFoldDB" id="A0A179HNY8"/>
<evidence type="ECO:0000313" key="2">
    <source>
        <dbReference type="EMBL" id="OAQ91388.1"/>
    </source>
</evidence>
<name>A0A179HNY8_PURLI</name>
<comment type="caution">
    <text evidence="2">The sequence shown here is derived from an EMBL/GenBank/DDBJ whole genome shotgun (WGS) entry which is preliminary data.</text>
</comment>
<proteinExistence type="predicted"/>
<accession>A0A179HNY8</accession>
<organism evidence="2 3">
    <name type="scientific">Purpureocillium lilacinum</name>
    <name type="common">Paecilomyces lilacinus</name>
    <dbReference type="NCBI Taxonomy" id="33203"/>
    <lineage>
        <taxon>Eukaryota</taxon>
        <taxon>Fungi</taxon>
        <taxon>Dikarya</taxon>
        <taxon>Ascomycota</taxon>
        <taxon>Pezizomycotina</taxon>
        <taxon>Sordariomycetes</taxon>
        <taxon>Hypocreomycetidae</taxon>
        <taxon>Hypocreales</taxon>
        <taxon>Ophiocordycipitaceae</taxon>
        <taxon>Purpureocillium</taxon>
    </lineage>
</organism>
<reference evidence="2 3" key="1">
    <citation type="submission" date="2016-02" db="EMBL/GenBank/DDBJ databases">
        <title>Biosynthesis of antibiotic leucinostatins and their inhibition on Phytophthora in bio-control Purpureocillium lilacinum.</title>
        <authorList>
            <person name="Wang G."/>
            <person name="Liu Z."/>
            <person name="Lin R."/>
            <person name="Li E."/>
            <person name="Mao Z."/>
            <person name="Ling J."/>
            <person name="Yin W."/>
            <person name="Xie B."/>
        </authorList>
    </citation>
    <scope>NUCLEOTIDE SEQUENCE [LARGE SCALE GENOMIC DNA]</scope>
    <source>
        <strain evidence="1">PLBJ-1</strain>
        <strain evidence="2">PLFJ-1</strain>
    </source>
</reference>
<protein>
    <submittedName>
        <fullName evidence="2">Uncharacterized protein</fullName>
    </submittedName>
</protein>
<gene>
    <name evidence="1" type="ORF">VFPBJ_10915</name>
    <name evidence="2" type="ORF">VFPFJ_03128</name>
</gene>
<evidence type="ECO:0000313" key="1">
    <source>
        <dbReference type="EMBL" id="OAQ69540.1"/>
    </source>
</evidence>
<dbReference type="Proteomes" id="UP000078240">
    <property type="component" value="Unassembled WGS sequence"/>
</dbReference>
<dbReference type="Proteomes" id="UP000078340">
    <property type="component" value="Unassembled WGS sequence"/>
</dbReference>
<dbReference type="EMBL" id="LSBI01000003">
    <property type="protein sequence ID" value="OAQ91388.1"/>
    <property type="molecule type" value="Genomic_DNA"/>
</dbReference>
<sequence>MHRFTGGLQARQLNMTSRPGGHPAVFSYTARFTGLSRPVATATNSWLAPHLPESIAQLPYCSVLSTQLIQPGPVHVHIHLC</sequence>
<evidence type="ECO:0000313" key="3">
    <source>
        <dbReference type="Proteomes" id="UP000078340"/>
    </source>
</evidence>
<dbReference type="EMBL" id="LSBH01000011">
    <property type="protein sequence ID" value="OAQ69540.1"/>
    <property type="molecule type" value="Genomic_DNA"/>
</dbReference>